<dbReference type="Pfam" id="PF02302">
    <property type="entry name" value="PTS_IIB"/>
    <property type="match status" value="1"/>
</dbReference>
<keyword evidence="1" id="KW-0808">Transferase</keyword>
<dbReference type="InterPro" id="IPR036095">
    <property type="entry name" value="PTS_EIIB-like_sf"/>
</dbReference>
<dbReference type="EMBL" id="JANAFB010000008">
    <property type="protein sequence ID" value="MCP3425368.1"/>
    <property type="molecule type" value="Genomic_DNA"/>
</dbReference>
<name>A0A9X2HJG2_9MICC</name>
<dbReference type="Proteomes" id="UP001139502">
    <property type="component" value="Unassembled WGS sequence"/>
</dbReference>
<dbReference type="Gene3D" id="3.40.50.2300">
    <property type="match status" value="1"/>
</dbReference>
<dbReference type="RefSeq" id="WP_254165528.1">
    <property type="nucleotide sequence ID" value="NZ_JANAFB010000008.1"/>
</dbReference>
<keyword evidence="3" id="KW-0762">Sugar transport</keyword>
<dbReference type="GO" id="GO:0009401">
    <property type="term" value="P:phosphoenolpyruvate-dependent sugar phosphotransferase system"/>
    <property type="evidence" value="ECO:0007669"/>
    <property type="project" value="InterPro"/>
</dbReference>
<sequence length="96" mass="10221">MKFMAMCSSGLGSSFMVHMNIETALKTVGADGVEVDHADLGSAGPESADVFFVGRDLENSVSQFDDVVVLNSIIDQDELVGKVREACQRHGIATTD</sequence>
<keyword evidence="4" id="KW-1185">Reference proteome</keyword>
<evidence type="ECO:0000313" key="3">
    <source>
        <dbReference type="EMBL" id="MCP3425368.1"/>
    </source>
</evidence>
<comment type="caution">
    <text evidence="3">The sequence shown here is derived from an EMBL/GenBank/DDBJ whole genome shotgun (WGS) entry which is preliminary data.</text>
</comment>
<dbReference type="InterPro" id="IPR003501">
    <property type="entry name" value="PTS_EIIB_2/3"/>
</dbReference>
<dbReference type="SUPFAM" id="SSF52794">
    <property type="entry name" value="PTS system IIB component-like"/>
    <property type="match status" value="1"/>
</dbReference>
<evidence type="ECO:0000259" key="2">
    <source>
        <dbReference type="PROSITE" id="PS51099"/>
    </source>
</evidence>
<keyword evidence="3" id="KW-0813">Transport</keyword>
<dbReference type="AlphaFoldDB" id="A0A9X2HJG2"/>
<organism evidence="3 4">
    <name type="scientific">Rothia santali</name>
    <dbReference type="NCBI Taxonomy" id="2949643"/>
    <lineage>
        <taxon>Bacteria</taxon>
        <taxon>Bacillati</taxon>
        <taxon>Actinomycetota</taxon>
        <taxon>Actinomycetes</taxon>
        <taxon>Micrococcales</taxon>
        <taxon>Micrococcaceae</taxon>
        <taxon>Rothia</taxon>
    </lineage>
</organism>
<reference evidence="3" key="1">
    <citation type="submission" date="2022-06" db="EMBL/GenBank/DDBJ databases">
        <title>Rothia sp. isolated from sandalwood seedling.</title>
        <authorList>
            <person name="Tuikhar N."/>
            <person name="Kirdat K."/>
            <person name="Thorat V."/>
            <person name="Swetha P."/>
            <person name="Padma S."/>
            <person name="Sundararaj R."/>
            <person name="Yadav A."/>
        </authorList>
    </citation>
    <scope>NUCLEOTIDE SEQUENCE</scope>
    <source>
        <strain evidence="3">AR01</strain>
    </source>
</reference>
<dbReference type="InterPro" id="IPR013011">
    <property type="entry name" value="PTS_EIIB_2"/>
</dbReference>
<evidence type="ECO:0000313" key="4">
    <source>
        <dbReference type="Proteomes" id="UP001139502"/>
    </source>
</evidence>
<gene>
    <name evidence="3" type="ORF">NBM05_04885</name>
</gene>
<evidence type="ECO:0000256" key="1">
    <source>
        <dbReference type="ARBA" id="ARBA00022679"/>
    </source>
</evidence>
<accession>A0A9X2HJG2</accession>
<dbReference type="PROSITE" id="PS51099">
    <property type="entry name" value="PTS_EIIB_TYPE_2"/>
    <property type="match status" value="1"/>
</dbReference>
<proteinExistence type="predicted"/>
<dbReference type="CDD" id="cd05563">
    <property type="entry name" value="PTS_IIB_ascorbate"/>
    <property type="match status" value="1"/>
</dbReference>
<feature type="domain" description="PTS EIIB type-2" evidence="2">
    <location>
        <begin position="1"/>
        <end position="91"/>
    </location>
</feature>
<dbReference type="GO" id="GO:0008982">
    <property type="term" value="F:protein-N(PI)-phosphohistidine-sugar phosphotransferase activity"/>
    <property type="evidence" value="ECO:0007669"/>
    <property type="project" value="InterPro"/>
</dbReference>
<protein>
    <submittedName>
        <fullName evidence="3">PTS sugar transporter subunit IIB</fullName>
    </submittedName>
</protein>